<comment type="caution">
    <text evidence="2">The sequence shown here is derived from an EMBL/GenBank/DDBJ whole genome shotgun (WGS) entry which is preliminary data.</text>
</comment>
<dbReference type="InterPro" id="IPR051531">
    <property type="entry name" value="N-acetyltransferase"/>
</dbReference>
<dbReference type="Pfam" id="PF13302">
    <property type="entry name" value="Acetyltransf_3"/>
    <property type="match status" value="1"/>
</dbReference>
<evidence type="ECO:0000259" key="1">
    <source>
        <dbReference type="Pfam" id="PF13302"/>
    </source>
</evidence>
<dbReference type="RefSeq" id="WP_377430851.1">
    <property type="nucleotide sequence ID" value="NZ_JBHSPR010000054.1"/>
</dbReference>
<keyword evidence="2" id="KW-0808">Transferase</keyword>
<evidence type="ECO:0000313" key="2">
    <source>
        <dbReference type="EMBL" id="MFC6021942.1"/>
    </source>
</evidence>
<accession>A0ABW1KLD1</accession>
<dbReference type="EC" id="2.3.-.-" evidence="2"/>
<reference evidence="3" key="1">
    <citation type="journal article" date="2019" name="Int. J. Syst. Evol. Microbiol.">
        <title>The Global Catalogue of Microorganisms (GCM) 10K type strain sequencing project: providing services to taxonomists for standard genome sequencing and annotation.</title>
        <authorList>
            <consortium name="The Broad Institute Genomics Platform"/>
            <consortium name="The Broad Institute Genome Sequencing Center for Infectious Disease"/>
            <person name="Wu L."/>
            <person name="Ma J."/>
        </authorList>
    </citation>
    <scope>NUCLEOTIDE SEQUENCE [LARGE SCALE GENOMIC DNA]</scope>
    <source>
        <strain evidence="3">ZS-35-S2</strain>
    </source>
</reference>
<dbReference type="EMBL" id="JBHSPR010000054">
    <property type="protein sequence ID" value="MFC6021942.1"/>
    <property type="molecule type" value="Genomic_DNA"/>
</dbReference>
<dbReference type="InterPro" id="IPR016181">
    <property type="entry name" value="Acyl_CoA_acyltransferase"/>
</dbReference>
<dbReference type="PANTHER" id="PTHR43792:SF1">
    <property type="entry name" value="N-ACETYLTRANSFERASE DOMAIN-CONTAINING PROTEIN"/>
    <property type="match status" value="1"/>
</dbReference>
<dbReference type="SUPFAM" id="SSF55729">
    <property type="entry name" value="Acyl-CoA N-acyltransferases (Nat)"/>
    <property type="match status" value="1"/>
</dbReference>
<organism evidence="2 3">
    <name type="scientific">Plantactinospora solaniradicis</name>
    <dbReference type="NCBI Taxonomy" id="1723736"/>
    <lineage>
        <taxon>Bacteria</taxon>
        <taxon>Bacillati</taxon>
        <taxon>Actinomycetota</taxon>
        <taxon>Actinomycetes</taxon>
        <taxon>Micromonosporales</taxon>
        <taxon>Micromonosporaceae</taxon>
        <taxon>Plantactinospora</taxon>
    </lineage>
</organism>
<dbReference type="PANTHER" id="PTHR43792">
    <property type="entry name" value="GNAT FAMILY, PUTATIVE (AFU_ORTHOLOGUE AFUA_3G00765)-RELATED-RELATED"/>
    <property type="match status" value="1"/>
</dbReference>
<gene>
    <name evidence="2" type="ORF">ACFP2T_37995</name>
</gene>
<feature type="domain" description="N-acetyltransferase" evidence="1">
    <location>
        <begin position="21"/>
        <end position="116"/>
    </location>
</feature>
<keyword evidence="3" id="KW-1185">Reference proteome</keyword>
<keyword evidence="2" id="KW-0012">Acyltransferase</keyword>
<dbReference type="Proteomes" id="UP001596203">
    <property type="component" value="Unassembled WGS sequence"/>
</dbReference>
<name>A0ABW1KLD1_9ACTN</name>
<protein>
    <submittedName>
        <fullName evidence="2">GNAT family N-acetyltransferase</fullName>
        <ecNumber evidence="2">2.3.-.-</ecNumber>
    </submittedName>
</protein>
<dbReference type="GO" id="GO:0016746">
    <property type="term" value="F:acyltransferase activity"/>
    <property type="evidence" value="ECO:0007669"/>
    <property type="project" value="UniProtKB-KW"/>
</dbReference>
<dbReference type="Gene3D" id="3.40.630.30">
    <property type="match status" value="1"/>
</dbReference>
<sequence>MNDAPALTHGGMRPSLTSPQLDLVAFVSDDVEELHEIFSDPQTHTIGSGPHCDIQQTRAWITRRLISHRDPGLCWYALRKRTTQRLIGNCGVFAGRTGITEPETGYEIRYESQRRG</sequence>
<proteinExistence type="predicted"/>
<dbReference type="InterPro" id="IPR000182">
    <property type="entry name" value="GNAT_dom"/>
</dbReference>
<evidence type="ECO:0000313" key="3">
    <source>
        <dbReference type="Proteomes" id="UP001596203"/>
    </source>
</evidence>